<gene>
    <name evidence="1" type="ORF">RPERSI_LOCUS24179</name>
</gene>
<proteinExistence type="predicted"/>
<name>A0ACA9RZQ1_9GLOM</name>
<protein>
    <submittedName>
        <fullName evidence="1">31477_t:CDS:1</fullName>
    </submittedName>
</protein>
<feature type="non-terminal residue" evidence="1">
    <location>
        <position position="1"/>
    </location>
</feature>
<dbReference type="Proteomes" id="UP000789920">
    <property type="component" value="Unassembled WGS sequence"/>
</dbReference>
<dbReference type="EMBL" id="CAJVQC010077117">
    <property type="protein sequence ID" value="CAG8815276.1"/>
    <property type="molecule type" value="Genomic_DNA"/>
</dbReference>
<evidence type="ECO:0000313" key="2">
    <source>
        <dbReference type="Proteomes" id="UP000789920"/>
    </source>
</evidence>
<comment type="caution">
    <text evidence="1">The sequence shown here is derived from an EMBL/GenBank/DDBJ whole genome shotgun (WGS) entry which is preliminary data.</text>
</comment>
<organism evidence="1 2">
    <name type="scientific">Racocetra persica</name>
    <dbReference type="NCBI Taxonomy" id="160502"/>
    <lineage>
        <taxon>Eukaryota</taxon>
        <taxon>Fungi</taxon>
        <taxon>Fungi incertae sedis</taxon>
        <taxon>Mucoromycota</taxon>
        <taxon>Glomeromycotina</taxon>
        <taxon>Glomeromycetes</taxon>
        <taxon>Diversisporales</taxon>
        <taxon>Gigasporaceae</taxon>
        <taxon>Racocetra</taxon>
    </lineage>
</organism>
<sequence length="104" mass="11799">FFNSSDDVTRVINNFQNRFMVALSEVNKVPDGMKVESQSEENMKSKFIDIGPKSLLAIGTTYETQQILHGTKVLGEKNMDNFNNRKLCLVNIDHQNVALSYTNN</sequence>
<reference evidence="1" key="1">
    <citation type="submission" date="2021-06" db="EMBL/GenBank/DDBJ databases">
        <authorList>
            <person name="Kallberg Y."/>
            <person name="Tangrot J."/>
            <person name="Rosling A."/>
        </authorList>
    </citation>
    <scope>NUCLEOTIDE SEQUENCE</scope>
    <source>
        <strain evidence="1">MA461A</strain>
    </source>
</reference>
<keyword evidence="2" id="KW-1185">Reference proteome</keyword>
<evidence type="ECO:0000313" key="1">
    <source>
        <dbReference type="EMBL" id="CAG8815276.1"/>
    </source>
</evidence>
<accession>A0ACA9RZQ1</accession>